<feature type="domain" description="F5/8 type C" evidence="2">
    <location>
        <begin position="362"/>
        <end position="530"/>
    </location>
</feature>
<evidence type="ECO:0000313" key="3">
    <source>
        <dbReference type="EMBL" id="OUR81037.1"/>
    </source>
</evidence>
<dbReference type="Pfam" id="PF00754">
    <property type="entry name" value="F5_F8_type_C"/>
    <property type="match status" value="4"/>
</dbReference>
<evidence type="ECO:0000313" key="4">
    <source>
        <dbReference type="Proteomes" id="UP000243053"/>
    </source>
</evidence>
<keyword evidence="1" id="KW-0732">Signal</keyword>
<dbReference type="SUPFAM" id="SSF49785">
    <property type="entry name" value="Galactose-binding domain-like"/>
    <property type="match status" value="4"/>
</dbReference>
<dbReference type="InterPro" id="IPR008979">
    <property type="entry name" value="Galactose-bd-like_sf"/>
</dbReference>
<protein>
    <submittedName>
        <fullName evidence="3">Coagulation factor 5/8 type protein</fullName>
    </submittedName>
</protein>
<dbReference type="Proteomes" id="UP000243053">
    <property type="component" value="Unassembled WGS sequence"/>
</dbReference>
<comment type="caution">
    <text evidence="3">The sequence shown here is derived from an EMBL/GenBank/DDBJ whole genome shotgun (WGS) entry which is preliminary data.</text>
</comment>
<reference evidence="4" key="1">
    <citation type="journal article" date="2017" name="Proc. Natl. Acad. Sci. U.S.A.">
        <title>Simulation of Deepwater Horizon oil plume reveals substrate specialization within a complex community of hydrocarbon degraders.</title>
        <authorList>
            <person name="Hu P."/>
            <person name="Dubinsky E.A."/>
            <person name="Probst A.J."/>
            <person name="Wang J."/>
            <person name="Sieber C.M.K."/>
            <person name="Tom L.M."/>
            <person name="Gardinali P."/>
            <person name="Banfield J.F."/>
            <person name="Atlas R.M."/>
            <person name="Andersen G.L."/>
        </authorList>
    </citation>
    <scope>NUCLEOTIDE SEQUENCE [LARGE SCALE GENOMIC DNA]</scope>
</reference>
<organism evidence="3 4">
    <name type="scientific">Colwellia psychrerythraea</name>
    <name type="common">Vibrio psychroerythus</name>
    <dbReference type="NCBI Taxonomy" id="28229"/>
    <lineage>
        <taxon>Bacteria</taxon>
        <taxon>Pseudomonadati</taxon>
        <taxon>Pseudomonadota</taxon>
        <taxon>Gammaproteobacteria</taxon>
        <taxon>Alteromonadales</taxon>
        <taxon>Colwelliaceae</taxon>
        <taxon>Colwellia</taxon>
    </lineage>
</organism>
<accession>A0A1Y5EKA1</accession>
<feature type="signal peptide" evidence="1">
    <location>
        <begin position="1"/>
        <end position="26"/>
    </location>
</feature>
<feature type="domain" description="F5/8 type C" evidence="2">
    <location>
        <begin position="838"/>
        <end position="989"/>
    </location>
</feature>
<evidence type="ECO:0000256" key="1">
    <source>
        <dbReference type="SAM" id="SignalP"/>
    </source>
</evidence>
<dbReference type="AlphaFoldDB" id="A0A1Y5EKA1"/>
<dbReference type="EMBL" id="MAAF01000054">
    <property type="protein sequence ID" value="OUR81037.1"/>
    <property type="molecule type" value="Genomic_DNA"/>
</dbReference>
<feature type="domain" description="F5/8 type C" evidence="2">
    <location>
        <begin position="534"/>
        <end position="632"/>
    </location>
</feature>
<dbReference type="PROSITE" id="PS51257">
    <property type="entry name" value="PROKAR_LIPOPROTEIN"/>
    <property type="match status" value="1"/>
</dbReference>
<dbReference type="PROSITE" id="PS50022">
    <property type="entry name" value="FA58C_3"/>
    <property type="match status" value="4"/>
</dbReference>
<sequence length="991" mass="107027">MKNINMTKTSLAVLLAMSTLVGCGGADTPNPENIPERAAVNDITAADISGSAVKGTLSNADVSVIQMNGSTANITTDSRTDSSGAVSFTVQGDAGFGIDSMFKVVVTAQSDTNMMCDAISCAGTELGESLSGSPLTGSQLTTLTYVAVPYANASDSQVDAIFQANALTTIATSLIEKSVEEGRNVSVRPLYEMALAEFSTITLKAIGVFSPSSNIFQMPLISAEAYENFVVDQDCEMVSPIDENGDPLVDENGDPLVDENGDSFVDENGDPLVDENGDEVTVESCTDILADTEVIKLSLANAAFANINEFESFNALYDETVSRTTAAMSGDETVLKPIRERLFASVEAIPFLGQLGIAAEQVINVELPFLDNVSSGGPVQEVTTAENLAGAIITARNRIGDGEAEAMAFDGDVNTKWLDHNDWAGAPTVENPAWVQVQFEQAHAVSSLFITSANDADGRDPENFNILGSNDGVTWVTLAKFVGESFDERFERKEFRFSNGLAYSYYRVDITKNKGDDTLMQLAEIQLVGPIYESVDHTDPVGTGTITARNRIGDGEAETMAFDNNPETKWLDHNDWAGAPTVEDPSWTQVDFPEAVAVNALAITSANDADGRDPENFTLVGSNDGGVTWVTVGSWIGEGFDDRFERKVFSVDNLLAFTSYRLNITKNKGDDTLMQLAEIELIGPELAGLNHGMTPGVIITARNRIGDGEAETMAFDGDANTKWLDHNDWTGAPTVEDPSWVQVELPAAATVNKLAIVSANDADARDPENFDLLASNDGLTWVVLKSWVGESFDERFERKQFSFGNDLGFSFYRLNITKNKGDDGLMQVAEIELIGPQYASVDHSSDPSSVITARNRIGDGEAESKAFDDDVNTKWLDHNDWAGAPTVEDPSWVQVDFTENKIVTSLAITSANDADGRDPENFNLQGSNDGGVTWSPIAIWVGESWDNRFERKLFEMGNGFAYSSYRLNITKNKGDDTLMQIAEIELIGPDL</sequence>
<dbReference type="Gene3D" id="2.60.120.260">
    <property type="entry name" value="Galactose-binding domain-like"/>
    <property type="match status" value="4"/>
</dbReference>
<gene>
    <name evidence="3" type="ORF">A9Q75_08535</name>
</gene>
<evidence type="ECO:0000259" key="2">
    <source>
        <dbReference type="PROSITE" id="PS50022"/>
    </source>
</evidence>
<feature type="domain" description="F5/8 type C" evidence="2">
    <location>
        <begin position="681"/>
        <end position="836"/>
    </location>
</feature>
<feature type="chain" id="PRO_5012870510" evidence="1">
    <location>
        <begin position="27"/>
        <end position="991"/>
    </location>
</feature>
<proteinExistence type="predicted"/>
<name>A0A1Y5EKA1_COLPS</name>
<dbReference type="InterPro" id="IPR000421">
    <property type="entry name" value="FA58C"/>
</dbReference>